<name>A0AC35FPK7_9BILA</name>
<proteinExistence type="predicted"/>
<sequence>GALIQRGKTPLQDLFNRLDDSVVASSDVGTTESCTTPYMLGIQKKSAYSEKSPNFGALFD</sequence>
<organism evidence="1 2">
    <name type="scientific">Panagrolaimus sp. PS1159</name>
    <dbReference type="NCBI Taxonomy" id="55785"/>
    <lineage>
        <taxon>Eukaryota</taxon>
        <taxon>Metazoa</taxon>
        <taxon>Ecdysozoa</taxon>
        <taxon>Nematoda</taxon>
        <taxon>Chromadorea</taxon>
        <taxon>Rhabditida</taxon>
        <taxon>Tylenchina</taxon>
        <taxon>Panagrolaimomorpha</taxon>
        <taxon>Panagrolaimoidea</taxon>
        <taxon>Panagrolaimidae</taxon>
        <taxon>Panagrolaimus</taxon>
    </lineage>
</organism>
<accession>A0AC35FPK7</accession>
<dbReference type="Proteomes" id="UP000887580">
    <property type="component" value="Unplaced"/>
</dbReference>
<dbReference type="WBParaSite" id="PS1159_v2.g19517.t1">
    <property type="protein sequence ID" value="PS1159_v2.g19517.t1"/>
    <property type="gene ID" value="PS1159_v2.g19517"/>
</dbReference>
<protein>
    <submittedName>
        <fullName evidence="2">Uncharacterized protein</fullName>
    </submittedName>
</protein>
<evidence type="ECO:0000313" key="2">
    <source>
        <dbReference type="WBParaSite" id="PS1159_v2.g19517.t1"/>
    </source>
</evidence>
<evidence type="ECO:0000313" key="1">
    <source>
        <dbReference type="Proteomes" id="UP000887580"/>
    </source>
</evidence>
<reference evidence="2" key="1">
    <citation type="submission" date="2022-11" db="UniProtKB">
        <authorList>
            <consortium name="WormBaseParasite"/>
        </authorList>
    </citation>
    <scope>IDENTIFICATION</scope>
</reference>